<dbReference type="Proteomes" id="UP000321857">
    <property type="component" value="Chromosome"/>
</dbReference>
<accession>A0A516IPK1</accession>
<evidence type="ECO:0000256" key="1">
    <source>
        <dbReference type="SAM" id="MobiDB-lite"/>
    </source>
</evidence>
<keyword evidence="3" id="KW-1185">Reference proteome</keyword>
<organism evidence="2 3">
    <name type="scientific">Sphingomonas xanthus</name>
    <dbReference type="NCBI Taxonomy" id="2594473"/>
    <lineage>
        <taxon>Bacteria</taxon>
        <taxon>Pseudomonadati</taxon>
        <taxon>Pseudomonadota</taxon>
        <taxon>Alphaproteobacteria</taxon>
        <taxon>Sphingomonadales</taxon>
        <taxon>Sphingomonadaceae</taxon>
        <taxon>Sphingomonas</taxon>
    </lineage>
</organism>
<evidence type="ECO:0000313" key="2">
    <source>
        <dbReference type="EMBL" id="QDP18852.1"/>
    </source>
</evidence>
<reference evidence="2 3" key="1">
    <citation type="submission" date="2019-07" db="EMBL/GenBank/DDBJ databases">
        <title>Sphingomonas AE3 Genome sequencing and assembly.</title>
        <authorList>
            <person name="Kim H."/>
        </authorList>
    </citation>
    <scope>NUCLEOTIDE SEQUENCE [LARGE SCALE GENOMIC DNA]</scope>
    <source>
        <strain evidence="2 3">AE3</strain>
    </source>
</reference>
<dbReference type="OrthoDB" id="7411138at2"/>
<sequence length="68" mass="7747">MKSTATQFYEDQAEQARSKVDSEPLKNVRDNLSRCADAWDVLALRSKRSDELRAKEALRKLSDAPHAQ</sequence>
<evidence type="ECO:0000313" key="3">
    <source>
        <dbReference type="Proteomes" id="UP000321857"/>
    </source>
</evidence>
<dbReference type="AlphaFoldDB" id="A0A516IPK1"/>
<protein>
    <submittedName>
        <fullName evidence="2">Uncharacterized protein</fullName>
    </submittedName>
</protein>
<gene>
    <name evidence="2" type="ORF">FMM02_02075</name>
</gene>
<proteinExistence type="predicted"/>
<feature type="region of interest" description="Disordered" evidence="1">
    <location>
        <begin position="1"/>
        <end position="22"/>
    </location>
</feature>
<dbReference type="KEGG" id="sxa:FMM02_02075"/>
<dbReference type="RefSeq" id="WP_147493312.1">
    <property type="nucleotide sequence ID" value="NZ_CP041659.1"/>
</dbReference>
<dbReference type="EMBL" id="CP041659">
    <property type="protein sequence ID" value="QDP18852.1"/>
    <property type="molecule type" value="Genomic_DNA"/>
</dbReference>
<name>A0A516IPK1_9SPHN</name>